<accession>B0KSV9</accession>
<sequence>MRKFIKLCLYLLALGLIWIAVEAYIHFKDGAPLQITLATACDGKGECPDPVALLEGPINARSESKTTSDLLDFIKSHPTVDTVCLVSEGGDIDTSVALGRFIHREGLNTCIADKYKIADGSLKKGYCQSSCVWVSVSGNESVLYDNSALLGFHAARVQDLFGNVKEIDSKGLLKFAELIKEVSRDTAEQNRLYGLLLWSFDQGTTTATTDCSAQQVQEHYPYFSKVKDANNGTYGDCGLR</sequence>
<gene>
    <name evidence="1" type="ordered locus">PputGB1_4155</name>
</gene>
<reference evidence="1 2" key="1">
    <citation type="submission" date="2008-01" db="EMBL/GenBank/DDBJ databases">
        <title>Complete sequence of Pseudomonas putida GB-1.</title>
        <authorList>
            <consortium name="US DOE Joint Genome Institute"/>
            <person name="Copeland A."/>
            <person name="Lucas S."/>
            <person name="Lapidus A."/>
            <person name="Barry K."/>
            <person name="Glavina del Rio T."/>
            <person name="Dalin E."/>
            <person name="Tice H."/>
            <person name="Pitluck S."/>
            <person name="Bruce D."/>
            <person name="Goodwin L."/>
            <person name="Chertkov O."/>
            <person name="Brettin T."/>
            <person name="Detter J.C."/>
            <person name="Han C."/>
            <person name="Kuske C.R."/>
            <person name="Schmutz J."/>
            <person name="Larimer F."/>
            <person name="Land M."/>
            <person name="Hauser L."/>
            <person name="Kyrpides N."/>
            <person name="Kim E."/>
            <person name="McCarthy J.K."/>
            <person name="Richardson P."/>
        </authorList>
    </citation>
    <scope>NUCLEOTIDE SEQUENCE [LARGE SCALE GENOMIC DNA]</scope>
    <source>
        <strain evidence="1 2">GB-1</strain>
    </source>
</reference>
<dbReference type="Proteomes" id="UP000002157">
    <property type="component" value="Chromosome"/>
</dbReference>
<evidence type="ECO:0000313" key="1">
    <source>
        <dbReference type="EMBL" id="ABZ00046.1"/>
    </source>
</evidence>
<name>B0KSV9_PSEPG</name>
<dbReference type="HOGENOM" id="CLU_1155613_0_0_6"/>
<dbReference type="KEGG" id="ppg:PputGB1_4155"/>
<organism evidence="1 2">
    <name type="scientific">Pseudomonas putida (strain GB-1)</name>
    <dbReference type="NCBI Taxonomy" id="76869"/>
    <lineage>
        <taxon>Bacteria</taxon>
        <taxon>Pseudomonadati</taxon>
        <taxon>Pseudomonadota</taxon>
        <taxon>Gammaproteobacteria</taxon>
        <taxon>Pseudomonadales</taxon>
        <taxon>Pseudomonadaceae</taxon>
        <taxon>Pseudomonas</taxon>
    </lineage>
</organism>
<dbReference type="RefSeq" id="WP_012273726.1">
    <property type="nucleotide sequence ID" value="NC_010322.1"/>
</dbReference>
<dbReference type="AlphaFoldDB" id="B0KSV9"/>
<dbReference type="EMBL" id="CP000926">
    <property type="protein sequence ID" value="ABZ00046.1"/>
    <property type="molecule type" value="Genomic_DNA"/>
</dbReference>
<evidence type="ECO:0000313" key="2">
    <source>
        <dbReference type="Proteomes" id="UP000002157"/>
    </source>
</evidence>
<protein>
    <submittedName>
        <fullName evidence="1">Uncharacterized protein</fullName>
    </submittedName>
</protein>
<proteinExistence type="predicted"/>